<evidence type="ECO:0000256" key="5">
    <source>
        <dbReference type="ARBA" id="ARBA00022970"/>
    </source>
</evidence>
<feature type="transmembrane region" description="Helical" evidence="8">
    <location>
        <begin position="136"/>
        <end position="159"/>
    </location>
</feature>
<keyword evidence="11" id="KW-1185">Reference proteome</keyword>
<protein>
    <recommendedName>
        <fullName evidence="9">Amino acid transporter transmembrane domain-containing protein</fullName>
    </recommendedName>
</protein>
<evidence type="ECO:0000256" key="6">
    <source>
        <dbReference type="ARBA" id="ARBA00022989"/>
    </source>
</evidence>
<evidence type="ECO:0000256" key="3">
    <source>
        <dbReference type="ARBA" id="ARBA00022448"/>
    </source>
</evidence>
<dbReference type="InParanoid" id="D7FH68"/>
<dbReference type="STRING" id="2880.D7FH68"/>
<evidence type="ECO:0000256" key="7">
    <source>
        <dbReference type="ARBA" id="ARBA00023136"/>
    </source>
</evidence>
<dbReference type="GO" id="GO:0015179">
    <property type="term" value="F:L-amino acid transmembrane transporter activity"/>
    <property type="evidence" value="ECO:0007669"/>
    <property type="project" value="TreeGrafter"/>
</dbReference>
<sequence>MLCSCARRTGQITYVEVGQAAFGEPGAIVTTSVLMAMTIFVTIAYMVLVRDIWSGIVESVIGETLDSDQSNHIGYRSVEANQEDPTAKLGLKLNADSWGDIMEAFPIFCLSFQCHFNILSVHSHFVNPTRERLKGLLHGTMGLTSGLYIVLALCGYLYAYEGTKDDILLNFAPSDRVMIVGRLGMGLTMLVAITILVLPCRDIVFLVMDSVAEKLQEWCAGGKEYLPVDGTGEVLTTPGGTMVTKTRAFFLAVRHVGTTVAIMGFSLFCALSVPGVGVVWSICGSSVGFMICYLLPGVFYLKIRWHKQFNIRKAGAFLVVVVSSLAIVICTRHAVLQAMQ</sequence>
<dbReference type="eggNOG" id="KOG1305">
    <property type="taxonomic scope" value="Eukaryota"/>
</dbReference>
<keyword evidence="5" id="KW-0029">Amino-acid transport</keyword>
<gene>
    <name evidence="10" type="ORF">Esi_0105_0061</name>
</gene>
<evidence type="ECO:0000256" key="2">
    <source>
        <dbReference type="ARBA" id="ARBA00008066"/>
    </source>
</evidence>
<keyword evidence="6 8" id="KW-1133">Transmembrane helix</keyword>
<comment type="subcellular location">
    <subcellularLocation>
        <location evidence="1">Membrane</location>
        <topology evidence="1">Multi-pass membrane protein</topology>
    </subcellularLocation>
</comment>
<dbReference type="Proteomes" id="UP000002630">
    <property type="component" value="Linkage Group LG30"/>
</dbReference>
<evidence type="ECO:0000259" key="9">
    <source>
        <dbReference type="Pfam" id="PF01490"/>
    </source>
</evidence>
<dbReference type="InterPro" id="IPR013057">
    <property type="entry name" value="AA_transpt_TM"/>
</dbReference>
<dbReference type="OrthoDB" id="438545at2759"/>
<reference evidence="10 11" key="1">
    <citation type="journal article" date="2010" name="Nature">
        <title>The Ectocarpus genome and the independent evolution of multicellularity in brown algae.</title>
        <authorList>
            <person name="Cock J.M."/>
            <person name="Sterck L."/>
            <person name="Rouze P."/>
            <person name="Scornet D."/>
            <person name="Allen A.E."/>
            <person name="Amoutzias G."/>
            <person name="Anthouard V."/>
            <person name="Artiguenave F."/>
            <person name="Aury J.M."/>
            <person name="Badger J.H."/>
            <person name="Beszteri B."/>
            <person name="Billiau K."/>
            <person name="Bonnet E."/>
            <person name="Bothwell J.H."/>
            <person name="Bowler C."/>
            <person name="Boyen C."/>
            <person name="Brownlee C."/>
            <person name="Carrano C.J."/>
            <person name="Charrier B."/>
            <person name="Cho G.Y."/>
            <person name="Coelho S.M."/>
            <person name="Collen J."/>
            <person name="Corre E."/>
            <person name="Da Silva C."/>
            <person name="Delage L."/>
            <person name="Delaroque N."/>
            <person name="Dittami S.M."/>
            <person name="Doulbeau S."/>
            <person name="Elias M."/>
            <person name="Farnham G."/>
            <person name="Gachon C.M."/>
            <person name="Gschloessl B."/>
            <person name="Heesch S."/>
            <person name="Jabbari K."/>
            <person name="Jubin C."/>
            <person name="Kawai H."/>
            <person name="Kimura K."/>
            <person name="Kloareg B."/>
            <person name="Kupper F.C."/>
            <person name="Lang D."/>
            <person name="Le Bail A."/>
            <person name="Leblanc C."/>
            <person name="Lerouge P."/>
            <person name="Lohr M."/>
            <person name="Lopez P.J."/>
            <person name="Martens C."/>
            <person name="Maumus F."/>
            <person name="Michel G."/>
            <person name="Miranda-Saavedra D."/>
            <person name="Morales J."/>
            <person name="Moreau H."/>
            <person name="Motomura T."/>
            <person name="Nagasato C."/>
            <person name="Napoli C.A."/>
            <person name="Nelson D.R."/>
            <person name="Nyvall-Collen P."/>
            <person name="Peters A.F."/>
            <person name="Pommier C."/>
            <person name="Potin P."/>
            <person name="Poulain J."/>
            <person name="Quesneville H."/>
            <person name="Read B."/>
            <person name="Rensing S.A."/>
            <person name="Ritter A."/>
            <person name="Rousvoal S."/>
            <person name="Samanta M."/>
            <person name="Samson G."/>
            <person name="Schroeder D.C."/>
            <person name="Segurens B."/>
            <person name="Strittmatter M."/>
            <person name="Tonon T."/>
            <person name="Tregear J.W."/>
            <person name="Valentin K."/>
            <person name="von Dassow P."/>
            <person name="Yamagishi T."/>
            <person name="Van de Peer Y."/>
            <person name="Wincker P."/>
        </authorList>
    </citation>
    <scope>NUCLEOTIDE SEQUENCE [LARGE SCALE GENOMIC DNA]</scope>
    <source>
        <strain evidence="11">Ec32 / CCAP1310/4</strain>
    </source>
</reference>
<name>D7FH68_ECTSI</name>
<feature type="domain" description="Amino acid transporter transmembrane" evidence="9">
    <location>
        <begin position="100"/>
        <end position="330"/>
    </location>
</feature>
<accession>D7FH68</accession>
<feature type="transmembrane region" description="Helical" evidence="8">
    <location>
        <begin position="279"/>
        <end position="303"/>
    </location>
</feature>
<dbReference type="PANTHER" id="PTHR22950:SF458">
    <property type="entry name" value="SODIUM-COUPLED NEUTRAL AMINO ACID TRANSPORTER 11-RELATED"/>
    <property type="match status" value="1"/>
</dbReference>
<evidence type="ECO:0000313" key="10">
    <source>
        <dbReference type="EMBL" id="CBJ28443.1"/>
    </source>
</evidence>
<feature type="transmembrane region" description="Helical" evidence="8">
    <location>
        <begin position="27"/>
        <end position="48"/>
    </location>
</feature>
<dbReference type="Pfam" id="PF01490">
    <property type="entry name" value="Aa_trans"/>
    <property type="match status" value="1"/>
</dbReference>
<dbReference type="EMBL" id="FN647737">
    <property type="protein sequence ID" value="CBJ28443.1"/>
    <property type="molecule type" value="Genomic_DNA"/>
</dbReference>
<evidence type="ECO:0000256" key="1">
    <source>
        <dbReference type="ARBA" id="ARBA00004141"/>
    </source>
</evidence>
<feature type="transmembrane region" description="Helical" evidence="8">
    <location>
        <begin position="251"/>
        <end position="273"/>
    </location>
</feature>
<keyword evidence="3" id="KW-0813">Transport</keyword>
<evidence type="ECO:0000256" key="8">
    <source>
        <dbReference type="SAM" id="Phobius"/>
    </source>
</evidence>
<dbReference type="PANTHER" id="PTHR22950">
    <property type="entry name" value="AMINO ACID TRANSPORTER"/>
    <property type="match status" value="1"/>
</dbReference>
<dbReference type="AlphaFoldDB" id="D7FH68"/>
<proteinExistence type="inferred from homology"/>
<organism evidence="10 11">
    <name type="scientific">Ectocarpus siliculosus</name>
    <name type="common">Brown alga</name>
    <name type="synonym">Conferva siliculosa</name>
    <dbReference type="NCBI Taxonomy" id="2880"/>
    <lineage>
        <taxon>Eukaryota</taxon>
        <taxon>Sar</taxon>
        <taxon>Stramenopiles</taxon>
        <taxon>Ochrophyta</taxon>
        <taxon>PX clade</taxon>
        <taxon>Phaeophyceae</taxon>
        <taxon>Ectocarpales</taxon>
        <taxon>Ectocarpaceae</taxon>
        <taxon>Ectocarpus</taxon>
    </lineage>
</organism>
<evidence type="ECO:0000256" key="4">
    <source>
        <dbReference type="ARBA" id="ARBA00022692"/>
    </source>
</evidence>
<dbReference type="EMBL" id="FN649755">
    <property type="protein sequence ID" value="CBJ28443.1"/>
    <property type="molecule type" value="Genomic_DNA"/>
</dbReference>
<feature type="transmembrane region" description="Helical" evidence="8">
    <location>
        <begin position="179"/>
        <end position="198"/>
    </location>
</feature>
<comment type="similarity">
    <text evidence="2">Belongs to the amino acid/polyamine transporter 2 family.</text>
</comment>
<feature type="transmembrane region" description="Helical" evidence="8">
    <location>
        <begin position="315"/>
        <end position="335"/>
    </location>
</feature>
<evidence type="ECO:0000313" key="11">
    <source>
        <dbReference type="Proteomes" id="UP000002630"/>
    </source>
</evidence>
<keyword evidence="4 8" id="KW-0812">Transmembrane</keyword>
<keyword evidence="7 8" id="KW-0472">Membrane</keyword>
<dbReference type="GO" id="GO:0016020">
    <property type="term" value="C:membrane"/>
    <property type="evidence" value="ECO:0007669"/>
    <property type="project" value="UniProtKB-SubCell"/>
</dbReference>